<evidence type="ECO:0000259" key="19">
    <source>
        <dbReference type="PROSITE" id="PS50089"/>
    </source>
</evidence>
<evidence type="ECO:0000256" key="6">
    <source>
        <dbReference type="ARBA" id="ARBA00022692"/>
    </source>
</evidence>
<evidence type="ECO:0000256" key="14">
    <source>
        <dbReference type="ARBA" id="ARBA00023140"/>
    </source>
</evidence>
<keyword evidence="12" id="KW-1133">Transmembrane helix</keyword>
<keyword evidence="9" id="KW-0833">Ubl conjugation pathway</keyword>
<protein>
    <recommendedName>
        <fullName evidence="17">RING-type E3 ubiquitin transferase (cysteine targeting)</fullName>
        <ecNumber evidence="17">2.3.2.36</ecNumber>
    </recommendedName>
    <alternativeName>
        <fullName evidence="15">Peroxin-2</fullName>
    </alternativeName>
</protein>
<dbReference type="InterPro" id="IPR045859">
    <property type="entry name" value="RING-HC_PEX2"/>
</dbReference>
<feature type="domain" description="RING-type" evidence="19">
    <location>
        <begin position="279"/>
        <end position="321"/>
    </location>
</feature>
<dbReference type="GO" id="GO:0008270">
    <property type="term" value="F:zinc ion binding"/>
    <property type="evidence" value="ECO:0007669"/>
    <property type="project" value="UniProtKB-KW"/>
</dbReference>
<name>A0A7S4UA25_GUITH</name>
<evidence type="ECO:0000313" key="20">
    <source>
        <dbReference type="EMBL" id="CAE2326945.1"/>
    </source>
</evidence>
<evidence type="ECO:0000256" key="15">
    <source>
        <dbReference type="ARBA" id="ARBA00032511"/>
    </source>
</evidence>
<reference evidence="20" key="1">
    <citation type="submission" date="2021-01" db="EMBL/GenBank/DDBJ databases">
        <authorList>
            <person name="Corre E."/>
            <person name="Pelletier E."/>
            <person name="Niang G."/>
            <person name="Scheremetjew M."/>
            <person name="Finn R."/>
            <person name="Kale V."/>
            <person name="Holt S."/>
            <person name="Cochrane G."/>
            <person name="Meng A."/>
            <person name="Brown T."/>
            <person name="Cohen L."/>
        </authorList>
    </citation>
    <scope>NUCLEOTIDE SEQUENCE</scope>
    <source>
        <strain evidence="20">CCMP 2712</strain>
    </source>
</reference>
<comment type="similarity">
    <text evidence="3">Belongs to the pex2/pex10/pex12 family.</text>
</comment>
<evidence type="ECO:0000256" key="10">
    <source>
        <dbReference type="ARBA" id="ARBA00022833"/>
    </source>
</evidence>
<evidence type="ECO:0000256" key="17">
    <source>
        <dbReference type="ARBA" id="ARBA00034523"/>
    </source>
</evidence>
<dbReference type="SUPFAM" id="SSF57850">
    <property type="entry name" value="RING/U-box"/>
    <property type="match status" value="1"/>
</dbReference>
<dbReference type="InterPro" id="IPR006845">
    <property type="entry name" value="Pex_N"/>
</dbReference>
<dbReference type="PANTHER" id="PTHR48178:SF1">
    <property type="entry name" value="PEROXISOME BIOGENESIS FACTOR 2"/>
    <property type="match status" value="1"/>
</dbReference>
<dbReference type="Pfam" id="PF04757">
    <property type="entry name" value="Pex2_Pex12"/>
    <property type="match status" value="1"/>
</dbReference>
<keyword evidence="14" id="KW-0576">Peroxisome</keyword>
<sequence length="336" mass="37917">MARTRGEDLSSLGVDLPSLVSDTRPLRSNSVTTLPNRADQLEASELDDELIEILSEQLRRVLSLCRSEVVESVRPEIDAVFHAIIYSFSVWSGAQTPGNVFQNLIFIDSRTYNASKSQGKPISTRQKVLHGLVFVLLPWLWARGSRYLAKHEWGAMAEQDWRYKVWKTVQRMESLHKLLVVLNLLVFIRRGKFRSVGERVIGMRVIPQDPSLTRALNFDYMNQVLAWQTLQEVLTSLRPIVVKNVSRARARFLSVISTGRQSEGVEEAGGRGGERRWACNLCGSEPANSPHSGACGHVYCYYCLSSLLHDAIDTARCKRCHAKLQTCRRCEVSAVD</sequence>
<accession>A0A7S4UA25</accession>
<dbReference type="GO" id="GO:0005778">
    <property type="term" value="C:peroxisomal membrane"/>
    <property type="evidence" value="ECO:0007669"/>
    <property type="project" value="UniProtKB-SubCell"/>
</dbReference>
<evidence type="ECO:0000256" key="5">
    <source>
        <dbReference type="ARBA" id="ARBA00022679"/>
    </source>
</evidence>
<gene>
    <name evidence="20" type="ORF">GTHE00462_LOCUS30772</name>
</gene>
<evidence type="ECO:0000256" key="18">
    <source>
        <dbReference type="PROSITE-ProRule" id="PRU00175"/>
    </source>
</evidence>
<evidence type="ECO:0000256" key="11">
    <source>
        <dbReference type="ARBA" id="ARBA00022927"/>
    </source>
</evidence>
<keyword evidence="8 18" id="KW-0863">Zinc-finger</keyword>
<comment type="subcellular location">
    <subcellularLocation>
        <location evidence="1">Peroxisome membrane</location>
        <topology evidence="1">Multi-pass membrane protein</topology>
    </subcellularLocation>
</comment>
<keyword evidence="13" id="KW-0472">Membrane</keyword>
<keyword evidence="7" id="KW-0479">Metal-binding</keyword>
<evidence type="ECO:0000256" key="12">
    <source>
        <dbReference type="ARBA" id="ARBA00022989"/>
    </source>
</evidence>
<dbReference type="PROSITE" id="PS50089">
    <property type="entry name" value="ZF_RING_2"/>
    <property type="match status" value="1"/>
</dbReference>
<evidence type="ECO:0000256" key="1">
    <source>
        <dbReference type="ARBA" id="ARBA00004585"/>
    </source>
</evidence>
<dbReference type="GO" id="GO:0061630">
    <property type="term" value="F:ubiquitin protein ligase activity"/>
    <property type="evidence" value="ECO:0007669"/>
    <property type="project" value="UniProtKB-EC"/>
</dbReference>
<dbReference type="AlphaFoldDB" id="A0A7S4UA25"/>
<dbReference type="InterPro" id="IPR025654">
    <property type="entry name" value="PEX2/10"/>
</dbReference>
<proteinExistence type="inferred from homology"/>
<dbReference type="PANTHER" id="PTHR48178">
    <property type="entry name" value="PEROXISOME BIOGENESIS FACTOR 2"/>
    <property type="match status" value="1"/>
</dbReference>
<keyword evidence="10" id="KW-0862">Zinc</keyword>
<keyword evidence="4" id="KW-0813">Transport</keyword>
<comment type="pathway">
    <text evidence="2">Protein modification; protein ubiquitination.</text>
</comment>
<dbReference type="GO" id="GO:0016558">
    <property type="term" value="P:protein import into peroxisome matrix"/>
    <property type="evidence" value="ECO:0007669"/>
    <property type="project" value="InterPro"/>
</dbReference>
<dbReference type="EMBL" id="HBKN01039289">
    <property type="protein sequence ID" value="CAE2326945.1"/>
    <property type="molecule type" value="Transcribed_RNA"/>
</dbReference>
<evidence type="ECO:0000256" key="9">
    <source>
        <dbReference type="ARBA" id="ARBA00022786"/>
    </source>
</evidence>
<comment type="catalytic activity">
    <reaction evidence="16">
        <text>[E2 ubiquitin-conjugating enzyme]-S-ubiquitinyl-L-cysteine + [acceptor protein]-L-cysteine = [E2 ubiquitin-conjugating enzyme]-L-cysteine + [acceptor protein]-S-ubiquitinyl-L-cysteine.</text>
        <dbReference type="EC" id="2.3.2.36"/>
    </reaction>
</comment>
<dbReference type="InterPro" id="IPR013083">
    <property type="entry name" value="Znf_RING/FYVE/PHD"/>
</dbReference>
<dbReference type="InterPro" id="IPR001841">
    <property type="entry name" value="Znf_RING"/>
</dbReference>
<evidence type="ECO:0000256" key="8">
    <source>
        <dbReference type="ARBA" id="ARBA00022771"/>
    </source>
</evidence>
<keyword evidence="6" id="KW-0812">Transmembrane</keyword>
<evidence type="ECO:0000256" key="4">
    <source>
        <dbReference type="ARBA" id="ARBA00022448"/>
    </source>
</evidence>
<evidence type="ECO:0000256" key="2">
    <source>
        <dbReference type="ARBA" id="ARBA00004906"/>
    </source>
</evidence>
<dbReference type="EC" id="2.3.2.36" evidence="17"/>
<dbReference type="CDD" id="cd16526">
    <property type="entry name" value="RING-HC_PEX2"/>
    <property type="match status" value="1"/>
</dbReference>
<evidence type="ECO:0000256" key="3">
    <source>
        <dbReference type="ARBA" id="ARBA00008704"/>
    </source>
</evidence>
<dbReference type="InterPro" id="IPR017907">
    <property type="entry name" value="Znf_RING_CS"/>
</dbReference>
<keyword evidence="5" id="KW-0808">Transferase</keyword>
<evidence type="ECO:0000256" key="7">
    <source>
        <dbReference type="ARBA" id="ARBA00022723"/>
    </source>
</evidence>
<dbReference type="Gene3D" id="3.30.40.10">
    <property type="entry name" value="Zinc/RING finger domain, C3HC4 (zinc finger)"/>
    <property type="match status" value="1"/>
</dbReference>
<evidence type="ECO:0000256" key="13">
    <source>
        <dbReference type="ARBA" id="ARBA00023136"/>
    </source>
</evidence>
<organism evidence="20">
    <name type="scientific">Guillardia theta</name>
    <name type="common">Cryptophyte</name>
    <name type="synonym">Cryptomonas phi</name>
    <dbReference type="NCBI Taxonomy" id="55529"/>
    <lineage>
        <taxon>Eukaryota</taxon>
        <taxon>Cryptophyceae</taxon>
        <taxon>Pyrenomonadales</taxon>
        <taxon>Geminigeraceae</taxon>
        <taxon>Guillardia</taxon>
    </lineage>
</organism>
<dbReference type="PROSITE" id="PS00518">
    <property type="entry name" value="ZF_RING_1"/>
    <property type="match status" value="1"/>
</dbReference>
<dbReference type="OMA" id="WHGLMEL"/>
<keyword evidence="11" id="KW-0653">Protein transport</keyword>
<evidence type="ECO:0000256" key="16">
    <source>
        <dbReference type="ARBA" id="ARBA00034438"/>
    </source>
</evidence>